<accession>A0A7S1FIS7</accession>
<protein>
    <submittedName>
        <fullName evidence="2">Uncharacterized protein</fullName>
    </submittedName>
</protein>
<proteinExistence type="predicted"/>
<evidence type="ECO:0000256" key="1">
    <source>
        <dbReference type="SAM" id="MobiDB-lite"/>
    </source>
</evidence>
<name>A0A7S1FIS7_NOCSC</name>
<organism evidence="2">
    <name type="scientific">Noctiluca scintillans</name>
    <name type="common">Sea sparkle</name>
    <name type="synonym">Red tide dinoflagellate</name>
    <dbReference type="NCBI Taxonomy" id="2966"/>
    <lineage>
        <taxon>Eukaryota</taxon>
        <taxon>Sar</taxon>
        <taxon>Alveolata</taxon>
        <taxon>Dinophyceae</taxon>
        <taxon>Noctilucales</taxon>
        <taxon>Noctilucaceae</taxon>
        <taxon>Noctiluca</taxon>
    </lineage>
</organism>
<dbReference type="AlphaFoldDB" id="A0A7S1FIS7"/>
<dbReference type="InterPro" id="IPR014903">
    <property type="entry name" value="DUF1796"/>
</dbReference>
<feature type="region of interest" description="Disordered" evidence="1">
    <location>
        <begin position="428"/>
        <end position="450"/>
    </location>
</feature>
<gene>
    <name evidence="2" type="ORF">NSCI0253_LOCUS45341</name>
</gene>
<evidence type="ECO:0000313" key="2">
    <source>
        <dbReference type="EMBL" id="CAD8870984.1"/>
    </source>
</evidence>
<sequence>MNTGWFTPPSMAVIGQPIIVPLGSQQQVAAQTRRPSVPLQAQQQGQYVQPRQQAAPVPVPAAPTYVGSARAPLPSAPEPAPEASPDKPSEPWLLPEAQLQRKTMLGLLEPQAAKFVAENEFISLGCYCGVSRSLQCLGLKKYSYPFDWIRSPGFGIIHCLETSFADFLTFTVQQDAGNVGMLFGKAHWGGSFWHHDPTKPKTKTDFIRRAERLYGNHEVPPEKARCFVWAINSTRELDDSVRLRDTLCQALPMCEVRLLVLIDLQTTPRPICISAEPNILFCTIHESVLANNGVNWTMQKQSELYAEAIAFAIRYWSRTPGTEGVVAEVDSLRDICSMIDSFDGGVPATELYFPRRFQGQEMAIQRVHRPSHEPSVVPVANMTNGTDPDERAAHNGLRKLLSHVITPNQVPIPVEHEMLWAPGVSRGTSRAASRSASPAPSRQSVAPVCY</sequence>
<feature type="compositionally biased region" description="Low complexity" evidence="1">
    <location>
        <begin position="40"/>
        <end position="73"/>
    </location>
</feature>
<reference evidence="2" key="1">
    <citation type="submission" date="2021-01" db="EMBL/GenBank/DDBJ databases">
        <authorList>
            <person name="Corre E."/>
            <person name="Pelletier E."/>
            <person name="Niang G."/>
            <person name="Scheremetjew M."/>
            <person name="Finn R."/>
            <person name="Kale V."/>
            <person name="Holt S."/>
            <person name="Cochrane G."/>
            <person name="Meng A."/>
            <person name="Brown T."/>
            <person name="Cohen L."/>
        </authorList>
    </citation>
    <scope>NUCLEOTIDE SEQUENCE</scope>
</reference>
<feature type="region of interest" description="Disordered" evidence="1">
    <location>
        <begin position="30"/>
        <end position="91"/>
    </location>
</feature>
<dbReference type="EMBL" id="HBFQ01063998">
    <property type="protein sequence ID" value="CAD8870984.1"/>
    <property type="molecule type" value="Transcribed_RNA"/>
</dbReference>
<dbReference type="Pfam" id="PF08795">
    <property type="entry name" value="DUF1796"/>
    <property type="match status" value="1"/>
</dbReference>